<accession>A0A3D9CBX1</accession>
<reference evidence="2" key="1">
    <citation type="submission" date="2018-06" db="EMBL/GenBank/DDBJ databases">
        <authorList>
            <person name="Lum Nde A."/>
            <person name="Hugo C."/>
        </authorList>
    </citation>
    <scope>NUCLEOTIDE SEQUENCE [LARGE SCALE GENOMIC DNA]</scope>
    <source>
        <strain evidence="2">1_F178</strain>
    </source>
</reference>
<dbReference type="Proteomes" id="UP000256686">
    <property type="component" value="Unassembled WGS sequence"/>
</dbReference>
<name>A0A3D9CBX1_9FLAO</name>
<organism evidence="1 2">
    <name type="scientific">Chryseobacterium pennae</name>
    <dbReference type="NCBI Taxonomy" id="2258962"/>
    <lineage>
        <taxon>Bacteria</taxon>
        <taxon>Pseudomonadati</taxon>
        <taxon>Bacteroidota</taxon>
        <taxon>Flavobacteriia</taxon>
        <taxon>Flavobacteriales</taxon>
        <taxon>Weeksellaceae</taxon>
        <taxon>Chryseobacterium group</taxon>
        <taxon>Chryseobacterium</taxon>
    </lineage>
</organism>
<dbReference type="AlphaFoldDB" id="A0A3D9CBX1"/>
<evidence type="ECO:0000313" key="2">
    <source>
        <dbReference type="Proteomes" id="UP000256686"/>
    </source>
</evidence>
<comment type="caution">
    <text evidence="1">The sequence shown here is derived from an EMBL/GenBank/DDBJ whole genome shotgun (WGS) entry which is preliminary data.</text>
</comment>
<gene>
    <name evidence="1" type="ORF">DRF65_06155</name>
</gene>
<protein>
    <recommendedName>
        <fullName evidence="3">Bacteriocin</fullName>
    </recommendedName>
</protein>
<dbReference type="EMBL" id="QNVT01000004">
    <property type="protein sequence ID" value="REC63234.1"/>
    <property type="molecule type" value="Genomic_DNA"/>
</dbReference>
<proteinExistence type="predicted"/>
<evidence type="ECO:0008006" key="3">
    <source>
        <dbReference type="Google" id="ProtNLM"/>
    </source>
</evidence>
<dbReference type="InterPro" id="IPR058074">
    <property type="entry name" value="Bacteriocin-like"/>
</dbReference>
<dbReference type="NCBIfam" id="NF047798">
    <property type="entry name" value="leader_Chryseo"/>
    <property type="match status" value="1"/>
</dbReference>
<evidence type="ECO:0000313" key="1">
    <source>
        <dbReference type="EMBL" id="REC63234.1"/>
    </source>
</evidence>
<sequence length="84" mass="8717">MLKNLKKLNRTDLKKIQGGIGIEKCDIGPIGCPCKIPPGDPCLGGGSGGGPVNPSLGYCPDNQSYIPCEESCPSGMRPLCALIM</sequence>
<keyword evidence="2" id="KW-1185">Reference proteome</keyword>
<dbReference type="RefSeq" id="WP_115969799.1">
    <property type="nucleotide sequence ID" value="NZ_QNVT01000004.1"/>
</dbReference>